<dbReference type="EMBL" id="PQIB02000011">
    <property type="protein sequence ID" value="RLM84583.1"/>
    <property type="molecule type" value="Genomic_DNA"/>
</dbReference>
<proteinExistence type="predicted"/>
<dbReference type="Proteomes" id="UP000275267">
    <property type="component" value="Unassembled WGS sequence"/>
</dbReference>
<gene>
    <name evidence="1" type="ORF">C2845_PM04G08880</name>
</gene>
<sequence>MHRVLNVSNVSMGATNLLRQAFALDRIRSMGATIFDEGYKYIKKDACLSHVSRM</sequence>
<accession>A0A3L6QLE4</accession>
<keyword evidence="2" id="KW-1185">Reference proteome</keyword>
<dbReference type="AlphaFoldDB" id="A0A3L6QLE4"/>
<evidence type="ECO:0000313" key="1">
    <source>
        <dbReference type="EMBL" id="RLM84583.1"/>
    </source>
</evidence>
<organism evidence="1 2">
    <name type="scientific">Panicum miliaceum</name>
    <name type="common">Proso millet</name>
    <name type="synonym">Broomcorn millet</name>
    <dbReference type="NCBI Taxonomy" id="4540"/>
    <lineage>
        <taxon>Eukaryota</taxon>
        <taxon>Viridiplantae</taxon>
        <taxon>Streptophyta</taxon>
        <taxon>Embryophyta</taxon>
        <taxon>Tracheophyta</taxon>
        <taxon>Spermatophyta</taxon>
        <taxon>Magnoliopsida</taxon>
        <taxon>Liliopsida</taxon>
        <taxon>Poales</taxon>
        <taxon>Poaceae</taxon>
        <taxon>PACMAD clade</taxon>
        <taxon>Panicoideae</taxon>
        <taxon>Panicodae</taxon>
        <taxon>Paniceae</taxon>
        <taxon>Panicinae</taxon>
        <taxon>Panicum</taxon>
        <taxon>Panicum sect. Panicum</taxon>
    </lineage>
</organism>
<comment type="caution">
    <text evidence="1">The sequence shown here is derived from an EMBL/GenBank/DDBJ whole genome shotgun (WGS) entry which is preliminary data.</text>
</comment>
<protein>
    <submittedName>
        <fullName evidence="1">Uncharacterized protein</fullName>
    </submittedName>
</protein>
<name>A0A3L6QLE4_PANMI</name>
<evidence type="ECO:0000313" key="2">
    <source>
        <dbReference type="Proteomes" id="UP000275267"/>
    </source>
</evidence>
<reference evidence="2" key="1">
    <citation type="journal article" date="2019" name="Nat. Commun.">
        <title>The genome of broomcorn millet.</title>
        <authorList>
            <person name="Zou C."/>
            <person name="Miki D."/>
            <person name="Li D."/>
            <person name="Tang Q."/>
            <person name="Xiao L."/>
            <person name="Rajput S."/>
            <person name="Deng P."/>
            <person name="Jia W."/>
            <person name="Huang R."/>
            <person name="Zhang M."/>
            <person name="Sun Y."/>
            <person name="Hu J."/>
            <person name="Fu X."/>
            <person name="Schnable P.S."/>
            <person name="Li F."/>
            <person name="Zhang H."/>
            <person name="Feng B."/>
            <person name="Zhu X."/>
            <person name="Liu R."/>
            <person name="Schnable J.C."/>
            <person name="Zhu J.-K."/>
            <person name="Zhang H."/>
        </authorList>
    </citation>
    <scope>NUCLEOTIDE SEQUENCE [LARGE SCALE GENOMIC DNA]</scope>
</reference>